<keyword evidence="1" id="KW-0472">Membrane</keyword>
<dbReference type="RefSeq" id="WP_092913664.1">
    <property type="nucleotide sequence ID" value="NZ_FOXB01000040.1"/>
</dbReference>
<evidence type="ECO:0000313" key="3">
    <source>
        <dbReference type="EMBL" id="SFP78264.1"/>
    </source>
</evidence>
<organism evidence="3 4">
    <name type="scientific">Hydrogenimonas thermophila</name>
    <dbReference type="NCBI Taxonomy" id="223786"/>
    <lineage>
        <taxon>Bacteria</taxon>
        <taxon>Pseudomonadati</taxon>
        <taxon>Campylobacterota</taxon>
        <taxon>Epsilonproteobacteria</taxon>
        <taxon>Campylobacterales</taxon>
        <taxon>Hydrogenimonadaceae</taxon>
        <taxon>Hydrogenimonas</taxon>
    </lineage>
</organism>
<dbReference type="EMBL" id="FOXB01000040">
    <property type="protein sequence ID" value="SFP78264.1"/>
    <property type="molecule type" value="Genomic_DNA"/>
</dbReference>
<dbReference type="Pfam" id="PF11127">
    <property type="entry name" value="YgaP-like_TM"/>
    <property type="match status" value="1"/>
</dbReference>
<keyword evidence="1" id="KW-1133">Transmembrane helix</keyword>
<proteinExistence type="predicted"/>
<keyword evidence="1" id="KW-0812">Transmembrane</keyword>
<feature type="transmembrane region" description="Helical" evidence="1">
    <location>
        <begin position="14"/>
        <end position="36"/>
    </location>
</feature>
<evidence type="ECO:0000256" key="1">
    <source>
        <dbReference type="SAM" id="Phobius"/>
    </source>
</evidence>
<dbReference type="AlphaFoldDB" id="A0A1I5T5D3"/>
<feature type="domain" description="Inner membrane protein YgaP-like transmembrane" evidence="2">
    <location>
        <begin position="1"/>
        <end position="60"/>
    </location>
</feature>
<dbReference type="Proteomes" id="UP000199227">
    <property type="component" value="Unassembled WGS sequence"/>
</dbReference>
<gene>
    <name evidence="3" type="ORF">SAMN05216234_14022</name>
</gene>
<evidence type="ECO:0000259" key="2">
    <source>
        <dbReference type="Pfam" id="PF11127"/>
    </source>
</evidence>
<dbReference type="InterPro" id="IPR021309">
    <property type="entry name" value="YgaP-like_TM"/>
</dbReference>
<protein>
    <recommendedName>
        <fullName evidence="2">Inner membrane protein YgaP-like transmembrane domain-containing protein</fullName>
    </recommendedName>
</protein>
<accession>A0A1I5T5D3</accession>
<dbReference type="STRING" id="223786.SAMN05216234_14022"/>
<sequence length="70" mass="7496">MECKMGDQDRLSRVVAGIILIVFAMITGNFVGWLGIIPLVTGIVGWCPLYGPLGINTCASEHDSHGDAHQ</sequence>
<dbReference type="OrthoDB" id="9804804at2"/>
<name>A0A1I5T5D3_9BACT</name>
<evidence type="ECO:0000313" key="4">
    <source>
        <dbReference type="Proteomes" id="UP000199227"/>
    </source>
</evidence>
<reference evidence="3 4" key="1">
    <citation type="submission" date="2016-10" db="EMBL/GenBank/DDBJ databases">
        <authorList>
            <person name="de Groot N.N."/>
        </authorList>
    </citation>
    <scope>NUCLEOTIDE SEQUENCE [LARGE SCALE GENOMIC DNA]</scope>
    <source>
        <strain evidence="3 4">EP1-55-1</strain>
    </source>
</reference>
<keyword evidence="4" id="KW-1185">Reference proteome</keyword>